<keyword evidence="2" id="KW-1185">Reference proteome</keyword>
<gene>
    <name evidence="1" type="ORF">MEUPH1_LOCUS25533</name>
</gene>
<evidence type="ECO:0000313" key="1">
    <source>
        <dbReference type="EMBL" id="CAI6371537.1"/>
    </source>
</evidence>
<name>A0AAV0XUF1_9HEMI</name>
<reference evidence="1 2" key="1">
    <citation type="submission" date="2023-01" db="EMBL/GenBank/DDBJ databases">
        <authorList>
            <person name="Whitehead M."/>
        </authorList>
    </citation>
    <scope>NUCLEOTIDE SEQUENCE [LARGE SCALE GENOMIC DNA]</scope>
</reference>
<organism evidence="1 2">
    <name type="scientific">Macrosiphum euphorbiae</name>
    <name type="common">potato aphid</name>
    <dbReference type="NCBI Taxonomy" id="13131"/>
    <lineage>
        <taxon>Eukaryota</taxon>
        <taxon>Metazoa</taxon>
        <taxon>Ecdysozoa</taxon>
        <taxon>Arthropoda</taxon>
        <taxon>Hexapoda</taxon>
        <taxon>Insecta</taxon>
        <taxon>Pterygota</taxon>
        <taxon>Neoptera</taxon>
        <taxon>Paraneoptera</taxon>
        <taxon>Hemiptera</taxon>
        <taxon>Sternorrhyncha</taxon>
        <taxon>Aphidomorpha</taxon>
        <taxon>Aphidoidea</taxon>
        <taxon>Aphididae</taxon>
        <taxon>Macrosiphini</taxon>
        <taxon>Macrosiphum</taxon>
    </lineage>
</organism>
<protein>
    <submittedName>
        <fullName evidence="1">Uncharacterized protein</fullName>
    </submittedName>
</protein>
<proteinExistence type="predicted"/>
<sequence>MMLPVSAGYIEAKARVIRGTDRITAFISAAGEFKADSKNVARRAKIEQMLRELKDILWKVEEDIQYMENAVSQGTAKIDVKYTSSSRALSTTFDNLYYELAAFADVQKISLSPVLDLSLSATLNKTIGSGSTNVSHDQLPKRSSFEIFEFPIFSGIITERQGFDDLFNSIMSHAPELPDVE</sequence>
<dbReference type="AlphaFoldDB" id="A0AAV0XUF1"/>
<accession>A0AAV0XUF1</accession>
<dbReference type="EMBL" id="CARXXK010001012">
    <property type="protein sequence ID" value="CAI6371537.1"/>
    <property type="molecule type" value="Genomic_DNA"/>
</dbReference>
<evidence type="ECO:0000313" key="2">
    <source>
        <dbReference type="Proteomes" id="UP001160148"/>
    </source>
</evidence>
<dbReference type="Proteomes" id="UP001160148">
    <property type="component" value="Unassembled WGS sequence"/>
</dbReference>
<comment type="caution">
    <text evidence="1">The sequence shown here is derived from an EMBL/GenBank/DDBJ whole genome shotgun (WGS) entry which is preliminary data.</text>
</comment>